<evidence type="ECO:0000313" key="3">
    <source>
        <dbReference type="EMBL" id="SFL67964.1"/>
    </source>
</evidence>
<proteinExistence type="predicted"/>
<keyword evidence="5" id="KW-1185">Reference proteome</keyword>
<dbReference type="Proteomes" id="UP000305198">
    <property type="component" value="Unassembled WGS sequence"/>
</dbReference>
<dbReference type="Proteomes" id="UP000186904">
    <property type="component" value="Unassembled WGS sequence"/>
</dbReference>
<evidence type="ECO:0008006" key="8">
    <source>
        <dbReference type="Google" id="ProtNLM"/>
    </source>
</evidence>
<feature type="chain" id="PRO_5010401346" description="Outer membrane protein beta-barrel domain-containing protein" evidence="1">
    <location>
        <begin position="25"/>
        <end position="248"/>
    </location>
</feature>
<protein>
    <recommendedName>
        <fullName evidence="8">Outer membrane protein beta-barrel domain-containing protein</fullName>
    </recommendedName>
</protein>
<reference evidence="4 7" key="2">
    <citation type="submission" date="2019-04" db="EMBL/GenBank/DDBJ databases">
        <title>Crypto-aerobic microbial life in anoxic (sulfidic) marine sediments.</title>
        <authorList>
            <person name="Bhattacharya S."/>
            <person name="Roy C."/>
            <person name="Mondal N."/>
            <person name="Sarkar J."/>
            <person name="Mandal S."/>
            <person name="Rameez M.J."/>
            <person name="Ghosh W."/>
        </authorList>
    </citation>
    <scope>NUCLEOTIDE SEQUENCE [LARGE SCALE GENOMIC DNA]</scope>
    <source>
        <strain evidence="4 7">SBBB</strain>
    </source>
</reference>
<dbReference type="EMBL" id="SWAV01000004">
    <property type="protein sequence ID" value="TKA90753.1"/>
    <property type="molecule type" value="Genomic_DNA"/>
</dbReference>
<dbReference type="AlphaFoldDB" id="A0A031MIE6"/>
<feature type="signal peptide" evidence="1">
    <location>
        <begin position="1"/>
        <end position="24"/>
    </location>
</feature>
<dbReference type="EMBL" id="FOUA01000001">
    <property type="protein sequence ID" value="SFL67964.1"/>
    <property type="molecule type" value="Genomic_DNA"/>
</dbReference>
<evidence type="ECO:0000313" key="4">
    <source>
        <dbReference type="EMBL" id="TKA90753.1"/>
    </source>
</evidence>
<evidence type="ECO:0000313" key="6">
    <source>
        <dbReference type="Proteomes" id="UP000186904"/>
    </source>
</evidence>
<accession>A0A031MIE6</accession>
<dbReference type="OrthoDB" id="6995667at2"/>
<gene>
    <name evidence="4" type="ORF">FA869_11845</name>
    <name evidence="3" type="ORF">SAMN04487855_0682</name>
    <name evidence="2" type="ORF">SAMN05216589_0943</name>
</gene>
<sequence>MRLSKILIPVSAVGLMAGSTYVLAADPVSNLGIIIAADKYEMNSDNDDVDGRDETVGKGGIFYNYGNKMTGGPGTIFQIGADIRYGEKNDNEVKDARAEADLGVRMPLSNNSNFDMLVGLGYDWTRFELERSNADVELSNKSPFAKAAIGWHHQGDTLTTRLEVGTRYSIEGEGKVKLTGYGSETADLKNKFNPYAELNFLWDRGQGFPFTAGVYYTQTNYELDDDYMLADNTELESNEFGVKLGVLF</sequence>
<keyword evidence="1" id="KW-0732">Signal</keyword>
<evidence type="ECO:0000313" key="2">
    <source>
        <dbReference type="EMBL" id="SER57230.1"/>
    </source>
</evidence>
<evidence type="ECO:0000256" key="1">
    <source>
        <dbReference type="SAM" id="SignalP"/>
    </source>
</evidence>
<dbReference type="RefSeq" id="WP_036988726.1">
    <property type="nucleotide sequence ID" value="NZ_FOGN01000001.1"/>
</dbReference>
<name>A0A031MIE6_9GAMM</name>
<reference evidence="5 6" key="1">
    <citation type="submission" date="2016-10" db="EMBL/GenBank/DDBJ databases">
        <authorList>
            <person name="de Groot N.N."/>
        </authorList>
    </citation>
    <scope>NUCLEOTIDE SEQUENCE [LARGE SCALE GENOMIC DNA]</scope>
    <source>
        <strain evidence="3 5">CGMCC 1.9095</strain>
        <strain evidence="2 6">DSM 22558</strain>
    </source>
</reference>
<organism evidence="4 7">
    <name type="scientific">Halopseudomonas bauzanensis</name>
    <dbReference type="NCBI Taxonomy" id="653930"/>
    <lineage>
        <taxon>Bacteria</taxon>
        <taxon>Pseudomonadati</taxon>
        <taxon>Pseudomonadota</taxon>
        <taxon>Gammaproteobacteria</taxon>
        <taxon>Pseudomonadales</taxon>
        <taxon>Pseudomonadaceae</taxon>
        <taxon>Halopseudomonas</taxon>
    </lineage>
</organism>
<dbReference type="EMBL" id="FOGN01000001">
    <property type="protein sequence ID" value="SER57230.1"/>
    <property type="molecule type" value="Genomic_DNA"/>
</dbReference>
<dbReference type="Proteomes" id="UP000186599">
    <property type="component" value="Unassembled WGS sequence"/>
</dbReference>
<evidence type="ECO:0000313" key="5">
    <source>
        <dbReference type="Proteomes" id="UP000186599"/>
    </source>
</evidence>
<evidence type="ECO:0000313" key="7">
    <source>
        <dbReference type="Proteomes" id="UP000305198"/>
    </source>
</evidence>